<proteinExistence type="predicted"/>
<dbReference type="RefSeq" id="WP_096487387.1">
    <property type="nucleotide sequence ID" value="NZ_AP014809.1"/>
</dbReference>
<protein>
    <recommendedName>
        <fullName evidence="1">Carrier domain-containing protein</fullName>
    </recommendedName>
</protein>
<gene>
    <name evidence="2" type="ORF">MPPM_5096</name>
</gene>
<dbReference type="InterPro" id="IPR009081">
    <property type="entry name" value="PP-bd_ACP"/>
</dbReference>
<evidence type="ECO:0000313" key="2">
    <source>
        <dbReference type="EMBL" id="BAU93701.1"/>
    </source>
</evidence>
<evidence type="ECO:0000259" key="1">
    <source>
        <dbReference type="PROSITE" id="PS50075"/>
    </source>
</evidence>
<feature type="domain" description="Carrier" evidence="1">
    <location>
        <begin position="7"/>
        <end position="88"/>
    </location>
</feature>
<dbReference type="EMBL" id="AP014809">
    <property type="protein sequence ID" value="BAU93701.1"/>
    <property type="molecule type" value="Genomic_DNA"/>
</dbReference>
<organism evidence="2 3">
    <name type="scientific">Methylorubrum populi</name>
    <dbReference type="NCBI Taxonomy" id="223967"/>
    <lineage>
        <taxon>Bacteria</taxon>
        <taxon>Pseudomonadati</taxon>
        <taxon>Pseudomonadota</taxon>
        <taxon>Alphaproteobacteria</taxon>
        <taxon>Hyphomicrobiales</taxon>
        <taxon>Methylobacteriaceae</taxon>
        <taxon>Methylorubrum</taxon>
    </lineage>
</organism>
<dbReference type="InterPro" id="IPR036736">
    <property type="entry name" value="ACP-like_sf"/>
</dbReference>
<dbReference type="Proteomes" id="UP000218288">
    <property type="component" value="Chromosome"/>
</dbReference>
<reference evidence="2 3" key="1">
    <citation type="journal article" date="2016" name="Genome Announc.">
        <title>Complete Genome Sequence of Methylobacterium populi P-1M, Isolated from Pink-Pigmented Household Biofilm.</title>
        <authorList>
            <person name="Morohoshi T."/>
            <person name="Ikeda T."/>
        </authorList>
    </citation>
    <scope>NUCLEOTIDE SEQUENCE [LARGE SCALE GENOMIC DNA]</scope>
    <source>
        <strain evidence="2 3">P-1M</strain>
    </source>
</reference>
<evidence type="ECO:0000313" key="3">
    <source>
        <dbReference type="Proteomes" id="UP000218288"/>
    </source>
</evidence>
<name>A0A160PML7_9HYPH</name>
<dbReference type="Gene3D" id="1.10.1200.10">
    <property type="entry name" value="ACP-like"/>
    <property type="match status" value="1"/>
</dbReference>
<dbReference type="SUPFAM" id="SSF47336">
    <property type="entry name" value="ACP-like"/>
    <property type="match status" value="1"/>
</dbReference>
<dbReference type="PROSITE" id="PS50075">
    <property type="entry name" value="CARRIER"/>
    <property type="match status" value="1"/>
</dbReference>
<accession>A0A160PML7</accession>
<dbReference type="OrthoDB" id="8250336at2"/>
<dbReference type="AlphaFoldDB" id="A0A160PML7"/>
<dbReference type="Pfam" id="PF00550">
    <property type="entry name" value="PP-binding"/>
    <property type="match status" value="1"/>
</dbReference>
<sequence length="89" mass="9444">MSQAVTASVADRTMGLACAIAARHAIKPEFGRSDALVDVGLSSLDLVNLMVAVEAEFDIMIPPASLTPKNFYSIETIARMVESVRGPHA</sequence>